<evidence type="ECO:0000313" key="3">
    <source>
        <dbReference type="EnsemblMetazoa" id="GMOY010336-PA"/>
    </source>
</evidence>
<evidence type="ECO:0000256" key="1">
    <source>
        <dbReference type="ARBA" id="ARBA00023054"/>
    </source>
</evidence>
<dbReference type="AlphaFoldDB" id="A0A1B0GAK1"/>
<evidence type="ECO:0000313" key="4">
    <source>
        <dbReference type="Proteomes" id="UP000092444"/>
    </source>
</evidence>
<keyword evidence="4" id="KW-1185">Reference proteome</keyword>
<name>A0A1B0GAK1_GLOMM</name>
<proteinExistence type="predicted"/>
<dbReference type="InterPro" id="IPR047335">
    <property type="entry name" value="RUFY1-3"/>
</dbReference>
<evidence type="ECO:0000259" key="2">
    <source>
        <dbReference type="PROSITE" id="PS50826"/>
    </source>
</evidence>
<dbReference type="InterPro" id="IPR037213">
    <property type="entry name" value="Run_dom_sf"/>
</dbReference>
<feature type="domain" description="RUN" evidence="2">
    <location>
        <begin position="1"/>
        <end position="57"/>
    </location>
</feature>
<accession>A0A1B0GAK1</accession>
<dbReference type="Proteomes" id="UP000092444">
    <property type="component" value="Unassembled WGS sequence"/>
</dbReference>
<dbReference type="PANTHER" id="PTHR45956">
    <property type="entry name" value="RUN AND FYVE DOMAIN-CONTAINING PROTEIN 2-LIKE PROTEIN"/>
    <property type="match status" value="1"/>
</dbReference>
<dbReference type="SMART" id="SM00593">
    <property type="entry name" value="RUN"/>
    <property type="match status" value="1"/>
</dbReference>
<dbReference type="SUPFAM" id="SSF140741">
    <property type="entry name" value="RUN domain-like"/>
    <property type="match status" value="1"/>
</dbReference>
<sequence length="117" mass="13342">MQKKLADYLQALIEHRDDALYEYYEPHALMMSDEIVVIMGILVGLNVIDCNLCVKEEDLDSQQGVIDFSLYLCSSSRNNDGDDDEDTNQILDANGQGNMIAVLDQKNYIEELNRHLK</sequence>
<dbReference type="VEuPathDB" id="VectorBase:GMOY010336"/>
<dbReference type="EMBL" id="CCAG010015498">
    <property type="status" value="NOT_ANNOTATED_CDS"/>
    <property type="molecule type" value="Genomic_DNA"/>
</dbReference>
<keyword evidence="1" id="KW-0175">Coiled coil</keyword>
<organism evidence="3 4">
    <name type="scientific">Glossina morsitans morsitans</name>
    <name type="common">Savannah tsetse fly</name>
    <dbReference type="NCBI Taxonomy" id="37546"/>
    <lineage>
        <taxon>Eukaryota</taxon>
        <taxon>Metazoa</taxon>
        <taxon>Ecdysozoa</taxon>
        <taxon>Arthropoda</taxon>
        <taxon>Hexapoda</taxon>
        <taxon>Insecta</taxon>
        <taxon>Pterygota</taxon>
        <taxon>Neoptera</taxon>
        <taxon>Endopterygota</taxon>
        <taxon>Diptera</taxon>
        <taxon>Brachycera</taxon>
        <taxon>Muscomorpha</taxon>
        <taxon>Hippoboscoidea</taxon>
        <taxon>Glossinidae</taxon>
        <taxon>Glossina</taxon>
    </lineage>
</organism>
<dbReference type="PANTHER" id="PTHR45956:SF6">
    <property type="entry name" value="RUN DOMAIN-CONTAINING PROTEIN"/>
    <property type="match status" value="1"/>
</dbReference>
<dbReference type="InterPro" id="IPR004012">
    <property type="entry name" value="Run_dom"/>
</dbReference>
<dbReference type="Pfam" id="PF02759">
    <property type="entry name" value="RUN"/>
    <property type="match status" value="1"/>
</dbReference>
<dbReference type="STRING" id="37546.A0A1B0GAK1"/>
<dbReference type="GO" id="GO:0005737">
    <property type="term" value="C:cytoplasm"/>
    <property type="evidence" value="ECO:0007669"/>
    <property type="project" value="TreeGrafter"/>
</dbReference>
<dbReference type="PROSITE" id="PS50826">
    <property type="entry name" value="RUN"/>
    <property type="match status" value="1"/>
</dbReference>
<reference evidence="3" key="1">
    <citation type="submission" date="2020-05" db="UniProtKB">
        <authorList>
            <consortium name="EnsemblMetazoa"/>
        </authorList>
    </citation>
    <scope>IDENTIFICATION</scope>
    <source>
        <strain evidence="3">Yale</strain>
    </source>
</reference>
<protein>
    <recommendedName>
        <fullName evidence="2">RUN domain-containing protein</fullName>
    </recommendedName>
</protein>
<dbReference type="EnsemblMetazoa" id="GMOY010336-RA">
    <property type="protein sequence ID" value="GMOY010336-PA"/>
    <property type="gene ID" value="GMOY010336"/>
</dbReference>
<dbReference type="Gene3D" id="1.20.58.900">
    <property type="match status" value="1"/>
</dbReference>